<proteinExistence type="predicted"/>
<dbReference type="GO" id="GO:0003723">
    <property type="term" value="F:RNA binding"/>
    <property type="evidence" value="ECO:0007669"/>
    <property type="project" value="InterPro"/>
</dbReference>
<dbReference type="InterPro" id="IPR016024">
    <property type="entry name" value="ARM-type_fold"/>
</dbReference>
<feature type="domain" description="MIF4G" evidence="2">
    <location>
        <begin position="463"/>
        <end position="653"/>
    </location>
</feature>
<dbReference type="SUPFAM" id="SSF48371">
    <property type="entry name" value="ARM repeat"/>
    <property type="match status" value="1"/>
</dbReference>
<feature type="region of interest" description="Disordered" evidence="1">
    <location>
        <begin position="1"/>
        <end position="75"/>
    </location>
</feature>
<feature type="region of interest" description="Disordered" evidence="1">
    <location>
        <begin position="338"/>
        <end position="380"/>
    </location>
</feature>
<accession>H8ZC03</accession>
<dbReference type="Pfam" id="PF02854">
    <property type="entry name" value="MIF4G"/>
    <property type="match status" value="1"/>
</dbReference>
<feature type="region of interest" description="Disordered" evidence="1">
    <location>
        <begin position="112"/>
        <end position="231"/>
    </location>
</feature>
<feature type="compositionally biased region" description="Basic and acidic residues" evidence="1">
    <location>
        <begin position="296"/>
        <end position="313"/>
    </location>
</feature>
<feature type="compositionally biased region" description="Basic and acidic residues" evidence="1">
    <location>
        <begin position="749"/>
        <end position="762"/>
    </location>
</feature>
<name>H8ZC03_NEMA1</name>
<feature type="compositionally biased region" description="Basic and acidic residues" evidence="1">
    <location>
        <begin position="175"/>
        <end position="184"/>
    </location>
</feature>
<feature type="compositionally biased region" description="Low complexity" evidence="1">
    <location>
        <begin position="276"/>
        <end position="295"/>
    </location>
</feature>
<gene>
    <name evidence="3" type="ORF">NERG_01246</name>
</gene>
<feature type="compositionally biased region" description="Basic and acidic residues" evidence="1">
    <location>
        <begin position="42"/>
        <end position="66"/>
    </location>
</feature>
<feature type="compositionally biased region" description="Basic and acidic residues" evidence="1">
    <location>
        <begin position="133"/>
        <end position="158"/>
    </location>
</feature>
<evidence type="ECO:0000313" key="3">
    <source>
        <dbReference type="EMBL" id="EHY65639.1"/>
    </source>
</evidence>
<protein>
    <recommendedName>
        <fullName evidence="2">MIF4G domain-containing protein</fullName>
    </recommendedName>
</protein>
<sequence length="771" mass="87091">MDSEEQRYAAVHSEKYSDKPYGHHPRKDGLYENKRAPFKGQLRTDPKKADADKKKKKKREDAPPEKEETEIILPPKREKKGFQLILQDGSELTSQIILEEFKKHQILVDAPATEVSAKEKEASSETQASSEEVSQKKILEEAAPEKKVPEEAAPEEKAPVQMSDMEAIRLQIQKQMEEREKNSLLEKAATQKESQQEKTTVTEKAEKQQEQTIIKSAPVKTASESENKSVPKEVIISTEELQRSINLKSGDSVWNNTGHTDQMRKNIFSGLAKAITKPSSAPKTPKKTPVTPVETPTEKTRTGRRDARPETEPQRTTGRTKAPVEAEVKETVKPEFVKQKTTRTEVASPKTETTPKAESLTKTEAVPKTEASPKTEEKEPAGVEINAPLPIIYGKEFLWSLQAVGESVPCSLDKALLARTLGSARRKKEFKTFRAGSGFKETRKNALPVTVFDKIETYVAEFNLSLNQVCQNNIEAVAHRILSIKVPNEEAMVALGTAFFNRAMQEQAYTSVYAALLERLEKTFRAATEDPKAKGIFRQTVIHLAKEDFLAPRTWASDETESGPQRLTADELSKRVLEISSNKDKEYARMGVKKRALTITRFAVEMYMQQVLNDAAMHSSVHAIIQERTPENLEKVCYILKHAGVRLDVPAGREYVDIYISWLKETAAGLSIRYNSWLRILWLSGHTGGQKRHRQKKMTVGAAVRQRRRRSTHRHSRRTAHRNLLKWQSTLMHTWTSAGTWRQPQSAPSRDETDPSPQEKRPGVFLLNIPA</sequence>
<dbReference type="EMBL" id="JH604635">
    <property type="protein sequence ID" value="EHY65639.1"/>
    <property type="molecule type" value="Genomic_DNA"/>
</dbReference>
<organism evidence="3">
    <name type="scientific">Nematocida ausubeli (strain ATCC PRA-371 / ERTm2)</name>
    <name type="common">Nematode killer fungus</name>
    <dbReference type="NCBI Taxonomy" id="1913371"/>
    <lineage>
        <taxon>Eukaryota</taxon>
        <taxon>Fungi</taxon>
        <taxon>Fungi incertae sedis</taxon>
        <taxon>Microsporidia</taxon>
        <taxon>Nematocida</taxon>
    </lineage>
</organism>
<evidence type="ECO:0000259" key="2">
    <source>
        <dbReference type="Pfam" id="PF02854"/>
    </source>
</evidence>
<feature type="region of interest" description="Disordered" evidence="1">
    <location>
        <begin position="738"/>
        <end position="771"/>
    </location>
</feature>
<dbReference type="Proteomes" id="UP000005622">
    <property type="component" value="Unassembled WGS sequence"/>
</dbReference>
<feature type="compositionally biased region" description="Polar residues" evidence="1">
    <location>
        <begin position="738"/>
        <end position="748"/>
    </location>
</feature>
<feature type="compositionally biased region" description="Basic and acidic residues" evidence="1">
    <location>
        <begin position="1"/>
        <end position="35"/>
    </location>
</feature>
<reference evidence="3" key="1">
    <citation type="submission" date="2011-03" db="EMBL/GenBank/DDBJ databases">
        <title>The Genome Sequence of Nematocida sp1 strain ERTm2.</title>
        <authorList>
            <consortium name="The Broad Institute Genome Sequencing Platform"/>
            <consortium name="The Broad Institute Genome Sequencing Center for Infectious Disease"/>
            <person name="Cuomo C."/>
            <person name="Troemel E."/>
            <person name="Young S.K."/>
            <person name="Zeng Q."/>
            <person name="Gargeya S."/>
            <person name="Fitzgerald M."/>
            <person name="Haas B."/>
            <person name="Abouelleil A."/>
            <person name="Alvarado L."/>
            <person name="Arachchi H.M."/>
            <person name="Berlin A."/>
            <person name="Brown A."/>
            <person name="Chapman S.B."/>
            <person name="Chen Z."/>
            <person name="Dunbar C."/>
            <person name="Freedman E."/>
            <person name="Gearin G."/>
            <person name="Gellesch M."/>
            <person name="Goldberg J."/>
            <person name="Griggs A."/>
            <person name="Gujja S."/>
            <person name="Heilman E.R."/>
            <person name="Heiman D."/>
            <person name="Howarth C."/>
            <person name="Larson L."/>
            <person name="Lui A."/>
            <person name="MacDonald P.J.P."/>
            <person name="Mehta T."/>
            <person name="Montmayeur A."/>
            <person name="Murphy C."/>
            <person name="Neiman D."/>
            <person name="Pearson M."/>
            <person name="Priest M."/>
            <person name="Roberts A."/>
            <person name="Saif S."/>
            <person name="Shea T."/>
            <person name="Shenoy N."/>
            <person name="Sisk P."/>
            <person name="Stolte C."/>
            <person name="Sykes S."/>
            <person name="White J."/>
            <person name="Yandava C."/>
            <person name="Wortman J."/>
            <person name="Nusbaum C."/>
            <person name="Birren B."/>
        </authorList>
    </citation>
    <scope>NUCLEOTIDE SEQUENCE</scope>
    <source>
        <strain evidence="3">ERTm2</strain>
    </source>
</reference>
<feature type="region of interest" description="Disordered" evidence="1">
    <location>
        <begin position="275"/>
        <end position="326"/>
    </location>
</feature>
<dbReference type="STRING" id="944018.H8ZC03"/>
<dbReference type="HOGENOM" id="CLU_320809_0_0_1"/>
<dbReference type="Gene3D" id="1.25.40.180">
    <property type="match status" value="1"/>
</dbReference>
<evidence type="ECO:0000256" key="1">
    <source>
        <dbReference type="SAM" id="MobiDB-lite"/>
    </source>
</evidence>
<dbReference type="InterPro" id="IPR003890">
    <property type="entry name" value="MIF4G-like_typ-3"/>
</dbReference>
<feature type="compositionally biased region" description="Basic and acidic residues" evidence="1">
    <location>
        <begin position="194"/>
        <end position="209"/>
    </location>
</feature>
<feature type="compositionally biased region" description="Basic and acidic residues" evidence="1">
    <location>
        <begin position="353"/>
        <end position="380"/>
    </location>
</feature>
<dbReference type="AlphaFoldDB" id="H8ZC03"/>